<sequence>MAAPAGRQLPVTFEDVAVYFSPEEWPLLTDWQRDLYYDVMQGNFELVASLEAVPPRPELLSRIERGEEPGIVGRPGQGDRDTQGGASSGESRMSWPELAMKEEPRGDWNPPASPPWSLSGPQFLALQELCPTWCQVELTNIRSLAQEGPLETGALQEPQLLICGDCGRSFEDGGSLADHQATHEEQKGPFACSSCGKLFLYRLNLLTHKRHRAKPQLACAACGLRFCLKGDLLRHRASHAAKELYPCGTCGEVFQRKAHLLAHEAVEHAGRAGRDCPECGEAVGGEAELAQHLAAHHEERRPFACALCPETFSWKEGLRLHQRAHAQEGGHRCPDCGKSFSRRGNLLTHQRLHTGDLPFACSECGRAFPTNVALVAHSKMHLRGKTFACQQCGGCFRSREKLLQHQSHHNGRPEEDGVKEEGEAQAEPEGHQPECRARAEGPGRASCSLSSPRAPSAGRPPPTPPPLQARDGALRMFTEATAGNVVMGATRAPVMWSRERWAGTPTSCGA</sequence>
<evidence type="ECO:0000256" key="6">
    <source>
        <dbReference type="ARBA" id="ARBA00023015"/>
    </source>
</evidence>
<feature type="domain" description="KRAB" evidence="13">
    <location>
        <begin position="11"/>
        <end position="82"/>
    </location>
</feature>
<protein>
    <submittedName>
        <fullName evidence="14">Gastrula zinc finger 2-like isoform X2</fullName>
    </submittedName>
</protein>
<feature type="domain" description="C2H2-type" evidence="12">
    <location>
        <begin position="303"/>
        <end position="330"/>
    </location>
</feature>
<feature type="region of interest" description="Disordered" evidence="11">
    <location>
        <begin position="404"/>
        <end position="473"/>
    </location>
</feature>
<dbReference type="AlphaFoldDB" id="A0AA35L5C2"/>
<dbReference type="SUPFAM" id="SSF57667">
    <property type="entry name" value="beta-beta-alpha zinc fingers"/>
    <property type="match status" value="4"/>
</dbReference>
<evidence type="ECO:0000256" key="2">
    <source>
        <dbReference type="ARBA" id="ARBA00022723"/>
    </source>
</evidence>
<dbReference type="PANTHER" id="PTHR23234:SF10">
    <property type="entry name" value="RIKEN CDNA 6720489N17 GENE-RELATED"/>
    <property type="match status" value="1"/>
</dbReference>
<feature type="domain" description="C2H2-type" evidence="12">
    <location>
        <begin position="387"/>
        <end position="414"/>
    </location>
</feature>
<reference evidence="14" key="1">
    <citation type="submission" date="2022-12" db="EMBL/GenBank/DDBJ databases">
        <authorList>
            <person name="Alioto T."/>
            <person name="Alioto T."/>
            <person name="Gomez Garrido J."/>
        </authorList>
    </citation>
    <scope>NUCLEOTIDE SEQUENCE</scope>
</reference>
<evidence type="ECO:0000313" key="14">
    <source>
        <dbReference type="EMBL" id="CAI5789389.1"/>
    </source>
</evidence>
<dbReference type="FunFam" id="3.30.160.60:FF:000322">
    <property type="entry name" value="GDNF-inducible zinc finger protein 1"/>
    <property type="match status" value="1"/>
</dbReference>
<keyword evidence="3" id="KW-0677">Repeat</keyword>
<dbReference type="InterPro" id="IPR036051">
    <property type="entry name" value="KRAB_dom_sf"/>
</dbReference>
<dbReference type="Proteomes" id="UP001178461">
    <property type="component" value="Chromosome 12"/>
</dbReference>
<evidence type="ECO:0000256" key="10">
    <source>
        <dbReference type="PROSITE-ProRule" id="PRU00042"/>
    </source>
</evidence>
<dbReference type="InterPro" id="IPR050758">
    <property type="entry name" value="Znf_C2H2-type"/>
</dbReference>
<evidence type="ECO:0000256" key="4">
    <source>
        <dbReference type="ARBA" id="ARBA00022771"/>
    </source>
</evidence>
<keyword evidence="9" id="KW-0539">Nucleus</keyword>
<dbReference type="Pfam" id="PF01352">
    <property type="entry name" value="KRAB"/>
    <property type="match status" value="1"/>
</dbReference>
<evidence type="ECO:0000313" key="15">
    <source>
        <dbReference type="Proteomes" id="UP001178461"/>
    </source>
</evidence>
<keyword evidence="4 10" id="KW-0863">Zinc-finger</keyword>
<evidence type="ECO:0000256" key="1">
    <source>
        <dbReference type="ARBA" id="ARBA00004123"/>
    </source>
</evidence>
<dbReference type="SMART" id="SM00349">
    <property type="entry name" value="KRAB"/>
    <property type="match status" value="1"/>
</dbReference>
<dbReference type="Gene3D" id="3.30.160.60">
    <property type="entry name" value="Classic Zinc Finger"/>
    <property type="match status" value="5"/>
</dbReference>
<feature type="domain" description="C2H2-type" evidence="12">
    <location>
        <begin position="331"/>
        <end position="358"/>
    </location>
</feature>
<dbReference type="InterPro" id="IPR036236">
    <property type="entry name" value="Znf_C2H2_sf"/>
</dbReference>
<evidence type="ECO:0000256" key="5">
    <source>
        <dbReference type="ARBA" id="ARBA00022833"/>
    </source>
</evidence>
<keyword evidence="7" id="KW-0238">DNA-binding</keyword>
<gene>
    <name evidence="14" type="ORF">PODLI_1B018862</name>
</gene>
<dbReference type="PROSITE" id="PS00028">
    <property type="entry name" value="ZINC_FINGER_C2H2_1"/>
    <property type="match status" value="8"/>
</dbReference>
<evidence type="ECO:0000256" key="7">
    <source>
        <dbReference type="ARBA" id="ARBA00023125"/>
    </source>
</evidence>
<dbReference type="FunFam" id="3.30.160.60:FF:002343">
    <property type="entry name" value="Zinc finger protein 33A"/>
    <property type="match status" value="1"/>
</dbReference>
<dbReference type="PANTHER" id="PTHR23234">
    <property type="entry name" value="ZNF44 PROTEIN"/>
    <property type="match status" value="1"/>
</dbReference>
<evidence type="ECO:0000259" key="13">
    <source>
        <dbReference type="PROSITE" id="PS50805"/>
    </source>
</evidence>
<evidence type="ECO:0000256" key="8">
    <source>
        <dbReference type="ARBA" id="ARBA00023163"/>
    </source>
</evidence>
<evidence type="ECO:0000259" key="12">
    <source>
        <dbReference type="PROSITE" id="PS50157"/>
    </source>
</evidence>
<dbReference type="InterPro" id="IPR013087">
    <property type="entry name" value="Znf_C2H2_type"/>
</dbReference>
<keyword evidence="5" id="KW-0862">Zinc</keyword>
<feature type="compositionally biased region" description="Basic and acidic residues" evidence="11">
    <location>
        <begin position="411"/>
        <end position="441"/>
    </location>
</feature>
<keyword evidence="8" id="KW-0804">Transcription</keyword>
<proteinExistence type="predicted"/>
<feature type="compositionally biased region" description="Low complexity" evidence="11">
    <location>
        <begin position="448"/>
        <end position="457"/>
    </location>
</feature>
<dbReference type="InterPro" id="IPR001909">
    <property type="entry name" value="KRAB"/>
</dbReference>
<evidence type="ECO:0000256" key="3">
    <source>
        <dbReference type="ARBA" id="ARBA00022737"/>
    </source>
</evidence>
<feature type="compositionally biased region" description="Pro residues" evidence="11">
    <location>
        <begin position="458"/>
        <end position="467"/>
    </location>
</feature>
<evidence type="ECO:0000256" key="11">
    <source>
        <dbReference type="SAM" id="MobiDB-lite"/>
    </source>
</evidence>
<dbReference type="CDD" id="cd07765">
    <property type="entry name" value="KRAB_A-box"/>
    <property type="match status" value="1"/>
</dbReference>
<organism evidence="14 15">
    <name type="scientific">Podarcis lilfordi</name>
    <name type="common">Lilford's wall lizard</name>
    <dbReference type="NCBI Taxonomy" id="74358"/>
    <lineage>
        <taxon>Eukaryota</taxon>
        <taxon>Metazoa</taxon>
        <taxon>Chordata</taxon>
        <taxon>Craniata</taxon>
        <taxon>Vertebrata</taxon>
        <taxon>Euteleostomi</taxon>
        <taxon>Lepidosauria</taxon>
        <taxon>Squamata</taxon>
        <taxon>Bifurcata</taxon>
        <taxon>Unidentata</taxon>
        <taxon>Episquamata</taxon>
        <taxon>Laterata</taxon>
        <taxon>Lacertibaenia</taxon>
        <taxon>Lacertidae</taxon>
        <taxon>Podarcis</taxon>
    </lineage>
</organism>
<comment type="subcellular location">
    <subcellularLocation>
        <location evidence="1">Nucleus</location>
    </subcellularLocation>
</comment>
<dbReference type="SMART" id="SM00355">
    <property type="entry name" value="ZnF_C2H2"/>
    <property type="match status" value="9"/>
</dbReference>
<feature type="region of interest" description="Disordered" evidence="11">
    <location>
        <begin position="61"/>
        <end position="95"/>
    </location>
</feature>
<dbReference type="EMBL" id="OX395137">
    <property type="protein sequence ID" value="CAI5789389.1"/>
    <property type="molecule type" value="Genomic_DNA"/>
</dbReference>
<feature type="domain" description="C2H2-type" evidence="12">
    <location>
        <begin position="161"/>
        <end position="188"/>
    </location>
</feature>
<dbReference type="GO" id="GO:0005634">
    <property type="term" value="C:nucleus"/>
    <property type="evidence" value="ECO:0007669"/>
    <property type="project" value="UniProtKB-SubCell"/>
</dbReference>
<dbReference type="PROSITE" id="PS50157">
    <property type="entry name" value="ZINC_FINGER_C2H2_2"/>
    <property type="match status" value="9"/>
</dbReference>
<dbReference type="Gene3D" id="6.10.140.140">
    <property type="match status" value="1"/>
</dbReference>
<feature type="domain" description="C2H2-type" evidence="12">
    <location>
        <begin position="190"/>
        <end position="217"/>
    </location>
</feature>
<feature type="domain" description="C2H2-type" evidence="12">
    <location>
        <begin position="217"/>
        <end position="244"/>
    </location>
</feature>
<dbReference type="GO" id="GO:0008270">
    <property type="term" value="F:zinc ion binding"/>
    <property type="evidence" value="ECO:0007669"/>
    <property type="project" value="UniProtKB-KW"/>
</dbReference>
<accession>A0AA35L5C2</accession>
<feature type="domain" description="C2H2-type" evidence="12">
    <location>
        <begin position="245"/>
        <end position="273"/>
    </location>
</feature>
<dbReference type="GO" id="GO:0003677">
    <property type="term" value="F:DNA binding"/>
    <property type="evidence" value="ECO:0007669"/>
    <property type="project" value="UniProtKB-KW"/>
</dbReference>
<feature type="domain" description="C2H2-type" evidence="12">
    <location>
        <begin position="359"/>
        <end position="386"/>
    </location>
</feature>
<dbReference type="PROSITE" id="PS50805">
    <property type="entry name" value="KRAB"/>
    <property type="match status" value="1"/>
</dbReference>
<dbReference type="GO" id="GO:0006355">
    <property type="term" value="P:regulation of DNA-templated transcription"/>
    <property type="evidence" value="ECO:0007669"/>
    <property type="project" value="InterPro"/>
</dbReference>
<dbReference type="SUPFAM" id="SSF109640">
    <property type="entry name" value="KRAB domain (Kruppel-associated box)"/>
    <property type="match status" value="1"/>
</dbReference>
<keyword evidence="15" id="KW-1185">Reference proteome</keyword>
<name>A0AA35L5C2_9SAUR</name>
<keyword evidence="2" id="KW-0479">Metal-binding</keyword>
<dbReference type="Pfam" id="PF00096">
    <property type="entry name" value="zf-C2H2"/>
    <property type="match status" value="4"/>
</dbReference>
<feature type="domain" description="C2H2-type" evidence="12">
    <location>
        <begin position="274"/>
        <end position="302"/>
    </location>
</feature>
<evidence type="ECO:0000256" key="9">
    <source>
        <dbReference type="ARBA" id="ARBA00023242"/>
    </source>
</evidence>
<keyword evidence="6" id="KW-0805">Transcription regulation</keyword>